<dbReference type="SUPFAM" id="SSF47413">
    <property type="entry name" value="lambda repressor-like DNA-binding domains"/>
    <property type="match status" value="1"/>
</dbReference>
<dbReference type="PROSITE" id="PS50943">
    <property type="entry name" value="HTH_CROC1"/>
    <property type="match status" value="1"/>
</dbReference>
<evidence type="ECO:0000313" key="4">
    <source>
        <dbReference type="Proteomes" id="UP000738376"/>
    </source>
</evidence>
<dbReference type="RefSeq" id="WP_169366000.1">
    <property type="nucleotide sequence ID" value="NZ_JAAVJL010000005.1"/>
</dbReference>
<sequence length="156" mass="17254">MQLLDSLLAPKADESLGQYLRRLRLHRGLSQADVVELAGIHLQSLGKIERGRTLKLNHKTCSGLAYALNVPKEYLESVGRGVAVDVPSALKFCPSCWTVGTAPESMWLDLRAKCCFLCGMELRHRCVGCQEPITSLKHRFCPFCGTSYQSSSSLKV</sequence>
<feature type="domain" description="HTH cro/C1-type" evidence="1">
    <location>
        <begin position="20"/>
        <end position="75"/>
    </location>
</feature>
<gene>
    <name evidence="2" type="ORF">HC246_24240</name>
    <name evidence="3" type="ORF">HC246_25155</name>
</gene>
<comment type="caution">
    <text evidence="2">The sequence shown here is derived from an EMBL/GenBank/DDBJ whole genome shotgun (WGS) entry which is preliminary data.</text>
</comment>
<reference evidence="2 4" key="1">
    <citation type="submission" date="2020-03" db="EMBL/GenBank/DDBJ databases">
        <title>Draft Genome Sequence of 2-Methylisoborneol Producing Pseudanabaena yagii Strain GIHE-NHR1 Isolated from North Han River in South Korea.</title>
        <authorList>
            <person name="Jeong J."/>
        </authorList>
    </citation>
    <scope>NUCLEOTIDE SEQUENCE [LARGE SCALE GENOMIC DNA]</scope>
    <source>
        <strain evidence="2 4">GIHE-NHR1</strain>
    </source>
</reference>
<dbReference type="InterPro" id="IPR025874">
    <property type="entry name" value="DZR"/>
</dbReference>
<dbReference type="CDD" id="cd00093">
    <property type="entry name" value="HTH_XRE"/>
    <property type="match status" value="1"/>
</dbReference>
<dbReference type="EMBL" id="JAAVJL010000005">
    <property type="protein sequence ID" value="NMF61053.1"/>
    <property type="molecule type" value="Genomic_DNA"/>
</dbReference>
<keyword evidence="4" id="KW-1185">Reference proteome</keyword>
<dbReference type="Proteomes" id="UP000738376">
    <property type="component" value="Unassembled WGS sequence"/>
</dbReference>
<dbReference type="Pfam" id="PF13560">
    <property type="entry name" value="HTH_31"/>
    <property type="match status" value="1"/>
</dbReference>
<dbReference type="InterPro" id="IPR001387">
    <property type="entry name" value="Cro/C1-type_HTH"/>
</dbReference>
<dbReference type="Gene3D" id="1.10.260.40">
    <property type="entry name" value="lambda repressor-like DNA-binding domains"/>
    <property type="match status" value="1"/>
</dbReference>
<dbReference type="Pfam" id="PF12773">
    <property type="entry name" value="DZR"/>
    <property type="match status" value="1"/>
</dbReference>
<proteinExistence type="predicted"/>
<evidence type="ECO:0000259" key="1">
    <source>
        <dbReference type="PROSITE" id="PS50943"/>
    </source>
</evidence>
<accession>A0ABX1LXV9</accession>
<dbReference type="EMBL" id="JAAVJL010000008">
    <property type="protein sequence ID" value="NMF61220.1"/>
    <property type="molecule type" value="Genomic_DNA"/>
</dbReference>
<evidence type="ECO:0000313" key="2">
    <source>
        <dbReference type="EMBL" id="NMF61053.1"/>
    </source>
</evidence>
<dbReference type="SMART" id="SM00530">
    <property type="entry name" value="HTH_XRE"/>
    <property type="match status" value="1"/>
</dbReference>
<protein>
    <submittedName>
        <fullName evidence="2">Helix-turn-helix domain-containing protein</fullName>
    </submittedName>
</protein>
<evidence type="ECO:0000313" key="3">
    <source>
        <dbReference type="EMBL" id="NMF61220.1"/>
    </source>
</evidence>
<name>A0ABX1LXV9_9CYAN</name>
<organism evidence="2 4">
    <name type="scientific">Pseudanabaena yagii GIHE-NHR1</name>
    <dbReference type="NCBI Taxonomy" id="2722753"/>
    <lineage>
        <taxon>Bacteria</taxon>
        <taxon>Bacillati</taxon>
        <taxon>Cyanobacteriota</taxon>
        <taxon>Cyanophyceae</taxon>
        <taxon>Pseudanabaenales</taxon>
        <taxon>Pseudanabaenaceae</taxon>
        <taxon>Pseudanabaena</taxon>
        <taxon>Pseudanabaena yagii</taxon>
    </lineage>
</organism>
<dbReference type="InterPro" id="IPR010982">
    <property type="entry name" value="Lambda_DNA-bd_dom_sf"/>
</dbReference>